<dbReference type="Proteomes" id="UP000634136">
    <property type="component" value="Unassembled WGS sequence"/>
</dbReference>
<dbReference type="EMBL" id="JAAIUW010000007">
    <property type="protein sequence ID" value="KAF7824298.1"/>
    <property type="molecule type" value="Genomic_DNA"/>
</dbReference>
<organism evidence="1 2">
    <name type="scientific">Senna tora</name>
    <dbReference type="NCBI Taxonomy" id="362788"/>
    <lineage>
        <taxon>Eukaryota</taxon>
        <taxon>Viridiplantae</taxon>
        <taxon>Streptophyta</taxon>
        <taxon>Embryophyta</taxon>
        <taxon>Tracheophyta</taxon>
        <taxon>Spermatophyta</taxon>
        <taxon>Magnoliopsida</taxon>
        <taxon>eudicotyledons</taxon>
        <taxon>Gunneridae</taxon>
        <taxon>Pentapetalae</taxon>
        <taxon>rosids</taxon>
        <taxon>fabids</taxon>
        <taxon>Fabales</taxon>
        <taxon>Fabaceae</taxon>
        <taxon>Caesalpinioideae</taxon>
        <taxon>Cassia clade</taxon>
        <taxon>Senna</taxon>
    </lineage>
</organism>
<protein>
    <submittedName>
        <fullName evidence="1">Uncharacterized protein</fullName>
    </submittedName>
</protein>
<proteinExistence type="predicted"/>
<accession>A0A834WKH9</accession>
<reference evidence="1" key="1">
    <citation type="submission" date="2020-09" db="EMBL/GenBank/DDBJ databases">
        <title>Genome-Enabled Discovery of Anthraquinone Biosynthesis in Senna tora.</title>
        <authorList>
            <person name="Kang S.-H."/>
            <person name="Pandey R.P."/>
            <person name="Lee C.-M."/>
            <person name="Sim J.-S."/>
            <person name="Jeong J.-T."/>
            <person name="Choi B.-S."/>
            <person name="Jung M."/>
            <person name="Ginzburg D."/>
            <person name="Zhao K."/>
            <person name="Won S.Y."/>
            <person name="Oh T.-J."/>
            <person name="Yu Y."/>
            <person name="Kim N.-H."/>
            <person name="Lee O.R."/>
            <person name="Lee T.-H."/>
            <person name="Bashyal P."/>
            <person name="Kim T.-S."/>
            <person name="Lee W.-H."/>
            <person name="Kawkins C."/>
            <person name="Kim C.-K."/>
            <person name="Kim J.S."/>
            <person name="Ahn B.O."/>
            <person name="Rhee S.Y."/>
            <person name="Sohng J.K."/>
        </authorList>
    </citation>
    <scope>NUCLEOTIDE SEQUENCE</scope>
    <source>
        <tissue evidence="1">Leaf</tissue>
    </source>
</reference>
<gene>
    <name evidence="1" type="ORF">G2W53_022442</name>
</gene>
<name>A0A834WKH9_9FABA</name>
<comment type="caution">
    <text evidence="1">The sequence shown here is derived from an EMBL/GenBank/DDBJ whole genome shotgun (WGS) entry which is preliminary data.</text>
</comment>
<evidence type="ECO:0000313" key="2">
    <source>
        <dbReference type="Proteomes" id="UP000634136"/>
    </source>
</evidence>
<evidence type="ECO:0000313" key="1">
    <source>
        <dbReference type="EMBL" id="KAF7824298.1"/>
    </source>
</evidence>
<sequence>MAAAAAASTKAETIVENDLRRKKKMNEAIMKMFENRE</sequence>
<dbReference type="AlphaFoldDB" id="A0A834WKH9"/>
<keyword evidence="2" id="KW-1185">Reference proteome</keyword>